<evidence type="ECO:0000256" key="1">
    <source>
        <dbReference type="SAM" id="Phobius"/>
    </source>
</evidence>
<evidence type="ECO:0000313" key="3">
    <source>
        <dbReference type="Proteomes" id="UP001307849"/>
    </source>
</evidence>
<evidence type="ECO:0000313" key="2">
    <source>
        <dbReference type="EMBL" id="KAK6500813.1"/>
    </source>
</evidence>
<gene>
    <name evidence="2" type="ORF">TWF506_003576</name>
</gene>
<name>A0AAN8N446_9PEZI</name>
<dbReference type="Proteomes" id="UP001307849">
    <property type="component" value="Unassembled WGS sequence"/>
</dbReference>
<organism evidence="2 3">
    <name type="scientific">Arthrobotrys conoides</name>
    <dbReference type="NCBI Taxonomy" id="74498"/>
    <lineage>
        <taxon>Eukaryota</taxon>
        <taxon>Fungi</taxon>
        <taxon>Dikarya</taxon>
        <taxon>Ascomycota</taxon>
        <taxon>Pezizomycotina</taxon>
        <taxon>Orbiliomycetes</taxon>
        <taxon>Orbiliales</taxon>
        <taxon>Orbiliaceae</taxon>
        <taxon>Arthrobotrys</taxon>
    </lineage>
</organism>
<feature type="transmembrane region" description="Helical" evidence="1">
    <location>
        <begin position="51"/>
        <end position="70"/>
    </location>
</feature>
<dbReference type="AlphaFoldDB" id="A0AAN8N446"/>
<reference evidence="2 3" key="1">
    <citation type="submission" date="2019-10" db="EMBL/GenBank/DDBJ databases">
        <authorList>
            <person name="Palmer J.M."/>
        </authorList>
    </citation>
    <scope>NUCLEOTIDE SEQUENCE [LARGE SCALE GENOMIC DNA]</scope>
    <source>
        <strain evidence="2 3">TWF506</strain>
    </source>
</reference>
<keyword evidence="1" id="KW-0472">Membrane</keyword>
<keyword evidence="1" id="KW-0812">Transmembrane</keyword>
<sequence>MATVSTATTSVLMSAVTVFQTVTVTPTTTVYYSHLDWCTNIAPHNIFDRTVAVGAAAAAIGLLLSVWDWWRMRGVVGRSEALEVEYKFYTSMFPGAEHKDHVLVSNKLYEMLELA</sequence>
<protein>
    <submittedName>
        <fullName evidence="2">Uncharacterized protein</fullName>
    </submittedName>
</protein>
<comment type="caution">
    <text evidence="2">The sequence shown here is derived from an EMBL/GenBank/DDBJ whole genome shotgun (WGS) entry which is preliminary data.</text>
</comment>
<accession>A0AAN8N446</accession>
<dbReference type="EMBL" id="JAVHJM010000012">
    <property type="protein sequence ID" value="KAK6500813.1"/>
    <property type="molecule type" value="Genomic_DNA"/>
</dbReference>
<proteinExistence type="predicted"/>
<keyword evidence="3" id="KW-1185">Reference proteome</keyword>
<keyword evidence="1" id="KW-1133">Transmembrane helix</keyword>